<dbReference type="EMBL" id="CM004466">
    <property type="protein sequence ID" value="OCU02803.1"/>
    <property type="molecule type" value="Genomic_DNA"/>
</dbReference>
<protein>
    <submittedName>
        <fullName evidence="1">Uncharacterized protein</fullName>
    </submittedName>
</protein>
<reference evidence="2" key="1">
    <citation type="journal article" date="2016" name="Nature">
        <title>Genome evolution in the allotetraploid frog Xenopus laevis.</title>
        <authorList>
            <person name="Session A.M."/>
            <person name="Uno Y."/>
            <person name="Kwon T."/>
            <person name="Chapman J.A."/>
            <person name="Toyoda A."/>
            <person name="Takahashi S."/>
            <person name="Fukui A."/>
            <person name="Hikosaka A."/>
            <person name="Suzuki A."/>
            <person name="Kondo M."/>
            <person name="van Heeringen S.J."/>
            <person name="Quigley I."/>
            <person name="Heinz S."/>
            <person name="Ogino H."/>
            <person name="Ochi H."/>
            <person name="Hellsten U."/>
            <person name="Lyons J.B."/>
            <person name="Simakov O."/>
            <person name="Putnam N."/>
            <person name="Stites J."/>
            <person name="Kuroki Y."/>
            <person name="Tanaka T."/>
            <person name="Michiue T."/>
            <person name="Watanabe M."/>
            <person name="Bogdanovic O."/>
            <person name="Lister R."/>
            <person name="Georgiou G."/>
            <person name="Paranjpe S.S."/>
            <person name="van Kruijsbergen I."/>
            <person name="Shu S."/>
            <person name="Carlson J."/>
            <person name="Kinoshita T."/>
            <person name="Ohta Y."/>
            <person name="Mawaribuchi S."/>
            <person name="Jenkins J."/>
            <person name="Grimwood J."/>
            <person name="Schmutz J."/>
            <person name="Mitros T."/>
            <person name="Mozaffari S.V."/>
            <person name="Suzuki Y."/>
            <person name="Haramoto Y."/>
            <person name="Yamamoto T.S."/>
            <person name="Takagi C."/>
            <person name="Heald R."/>
            <person name="Miller K."/>
            <person name="Haudenschild C."/>
            <person name="Kitzman J."/>
            <person name="Nakayama T."/>
            <person name="Izutsu Y."/>
            <person name="Robert J."/>
            <person name="Fortriede J."/>
            <person name="Burns K."/>
            <person name="Lotay V."/>
            <person name="Karimi K."/>
            <person name="Yasuoka Y."/>
            <person name="Dichmann D.S."/>
            <person name="Flajnik M.F."/>
            <person name="Houston D.W."/>
            <person name="Shendure J."/>
            <person name="DuPasquier L."/>
            <person name="Vize P.D."/>
            <person name="Zorn A.M."/>
            <person name="Ito M."/>
            <person name="Marcotte E.M."/>
            <person name="Wallingford J.B."/>
            <person name="Ito Y."/>
            <person name="Asashima M."/>
            <person name="Ueno N."/>
            <person name="Matsuda Y."/>
            <person name="Veenstra G.J."/>
            <person name="Fujiyama A."/>
            <person name="Harland R.M."/>
            <person name="Taira M."/>
            <person name="Rokhsar D.S."/>
        </authorList>
    </citation>
    <scope>NUCLEOTIDE SEQUENCE [LARGE SCALE GENOMIC DNA]</scope>
    <source>
        <strain evidence="2">J</strain>
    </source>
</reference>
<sequence length="80" mass="9404">MQLQKEMAEMKSLFIDVFGNRANTSKGLETMQRTLKPSREACKAANLQQICYHWFKCARGCRVVKQHSGNRWRLLQKDMQ</sequence>
<evidence type="ECO:0000313" key="1">
    <source>
        <dbReference type="EMBL" id="OCU02803.1"/>
    </source>
</evidence>
<evidence type="ECO:0000313" key="2">
    <source>
        <dbReference type="Proteomes" id="UP000694892"/>
    </source>
</evidence>
<organism evidence="1 2">
    <name type="scientific">Xenopus laevis</name>
    <name type="common">African clawed frog</name>
    <dbReference type="NCBI Taxonomy" id="8355"/>
    <lineage>
        <taxon>Eukaryota</taxon>
        <taxon>Metazoa</taxon>
        <taxon>Chordata</taxon>
        <taxon>Craniata</taxon>
        <taxon>Vertebrata</taxon>
        <taxon>Euteleostomi</taxon>
        <taxon>Amphibia</taxon>
        <taxon>Batrachia</taxon>
        <taxon>Anura</taxon>
        <taxon>Pipoidea</taxon>
        <taxon>Pipidae</taxon>
        <taxon>Xenopodinae</taxon>
        <taxon>Xenopus</taxon>
        <taxon>Xenopus</taxon>
    </lineage>
</organism>
<gene>
    <name evidence="1" type="ORF">XELAEV_18008573mg</name>
</gene>
<name>A0A974E3V8_XENLA</name>
<dbReference type="AlphaFoldDB" id="A0A974E3V8"/>
<accession>A0A974E3V8</accession>
<proteinExistence type="predicted"/>
<dbReference type="Proteomes" id="UP000694892">
    <property type="component" value="Chromosome 1L"/>
</dbReference>